<evidence type="ECO:0000313" key="8">
    <source>
        <dbReference type="Proteomes" id="UP000594342"/>
    </source>
</evidence>
<protein>
    <submittedName>
        <fullName evidence="7">Uracil-DNA glycosylase-like</fullName>
    </submittedName>
</protein>
<feature type="domain" description="Uracil-DNA glycosylase-like" evidence="6">
    <location>
        <begin position="129"/>
        <end position="303"/>
    </location>
</feature>
<accession>A0A5K0U8Y6</accession>
<dbReference type="InterPro" id="IPR036895">
    <property type="entry name" value="Uracil-DNA_glycosylase-like_sf"/>
</dbReference>
<evidence type="ECO:0000256" key="3">
    <source>
        <dbReference type="ARBA" id="ARBA00022801"/>
    </source>
</evidence>
<dbReference type="GO" id="GO:0097510">
    <property type="term" value="P:base-excision repair, AP site formation via deaminated base removal"/>
    <property type="evidence" value="ECO:0007669"/>
    <property type="project" value="TreeGrafter"/>
</dbReference>
<dbReference type="PANTHER" id="PTHR11264:SF0">
    <property type="entry name" value="URACIL-DNA GLYCOSYLASE"/>
    <property type="match status" value="1"/>
</dbReference>
<comment type="similarity">
    <text evidence="1">Belongs to the uracil-DNA glycosylase (UDG) superfamily. UNG family.</text>
</comment>
<gene>
    <name evidence="7" type="ORF">YASMINEVIRUS_840</name>
</gene>
<dbReference type="PANTHER" id="PTHR11264">
    <property type="entry name" value="URACIL-DNA GLYCOSYLASE"/>
    <property type="match status" value="1"/>
</dbReference>
<dbReference type="GO" id="GO:0004844">
    <property type="term" value="F:uracil DNA N-glycosylase activity"/>
    <property type="evidence" value="ECO:0007669"/>
    <property type="project" value="InterPro"/>
</dbReference>
<dbReference type="SUPFAM" id="SSF52141">
    <property type="entry name" value="Uracil-DNA glycosylase-like"/>
    <property type="match status" value="1"/>
</dbReference>
<reference evidence="7 8" key="1">
    <citation type="submission" date="2018-10" db="EMBL/GenBank/DDBJ databases">
        <authorList>
            <consortium name="IHU Genomes"/>
        </authorList>
    </citation>
    <scope>NUCLEOTIDE SEQUENCE [LARGE SCALE GENOMIC DNA]</scope>
    <source>
        <strain evidence="7 8">A1</strain>
    </source>
</reference>
<evidence type="ECO:0000259" key="6">
    <source>
        <dbReference type="SMART" id="SM00986"/>
    </source>
</evidence>
<dbReference type="Proteomes" id="UP000594342">
    <property type="component" value="Unassembled WGS sequence"/>
</dbReference>
<evidence type="ECO:0000256" key="4">
    <source>
        <dbReference type="ARBA" id="ARBA00023204"/>
    </source>
</evidence>
<dbReference type="Gene3D" id="3.40.470.10">
    <property type="entry name" value="Uracil-DNA glycosylase-like domain"/>
    <property type="match status" value="1"/>
</dbReference>
<evidence type="ECO:0000256" key="1">
    <source>
        <dbReference type="ARBA" id="ARBA00008184"/>
    </source>
</evidence>
<organism evidence="7 8">
    <name type="scientific">Yasminevirus sp. GU-2018</name>
    <dbReference type="NCBI Taxonomy" id="2420051"/>
    <lineage>
        <taxon>Viruses</taxon>
        <taxon>Varidnaviria</taxon>
        <taxon>Bamfordvirae</taxon>
        <taxon>Nucleocytoviricota</taxon>
        <taxon>Megaviricetes</taxon>
        <taxon>Imitervirales</taxon>
        <taxon>Mimiviridae</taxon>
        <taxon>Klosneuvirinae</taxon>
        <taxon>Yasminevirus</taxon>
        <taxon>Yasminevirus saudimassiliense</taxon>
    </lineage>
</organism>
<keyword evidence="4" id="KW-0234">DNA repair</keyword>
<dbReference type="EMBL" id="UPSH01000001">
    <property type="protein sequence ID" value="VBB18377.1"/>
    <property type="molecule type" value="Genomic_DNA"/>
</dbReference>
<sequence length="314" mass="36250">MSTRSENRVQSKVQTDQPKTSKKISKNEDDNVSVDRTNHDLLKQLRVEPMKIATLTKADYADVDGWDTYYDNGKDLKDMQYHLSWHVMFAHLFKHPKFEKINNALKELVRKNRKIKLYPLPSHITSAFQLTRASDLKVVFIGQDPYFNHEIYGDTYVPQAMGLSFSVPTGVKIPSSLNNIYDNMIKYGHLKQTPKSGNLWFWAAQGCLMLNAALTVIDDTKEAHLKMWEWFTDYVIQYISQHMEGVIFVLWGGYAYKKISMIDLDRHHTIISSHPSGLSAHKPLQNYPAFVNEDHFGKINQILEKAGKTKIIWG</sequence>
<evidence type="ECO:0000313" key="7">
    <source>
        <dbReference type="EMBL" id="VBB18377.1"/>
    </source>
</evidence>
<feature type="region of interest" description="Disordered" evidence="5">
    <location>
        <begin position="1"/>
        <end position="35"/>
    </location>
</feature>
<dbReference type="InterPro" id="IPR005122">
    <property type="entry name" value="Uracil-DNA_glycosylase-like"/>
</dbReference>
<evidence type="ECO:0000256" key="2">
    <source>
        <dbReference type="ARBA" id="ARBA00022763"/>
    </source>
</evidence>
<dbReference type="SMART" id="SM00986">
    <property type="entry name" value="UDG"/>
    <property type="match status" value="1"/>
</dbReference>
<keyword evidence="3" id="KW-0378">Hydrolase</keyword>
<keyword evidence="8" id="KW-1185">Reference proteome</keyword>
<dbReference type="NCBIfam" id="NF003592">
    <property type="entry name" value="PRK05254.1-5"/>
    <property type="match status" value="1"/>
</dbReference>
<dbReference type="InterPro" id="IPR002043">
    <property type="entry name" value="UDG_fam1"/>
</dbReference>
<name>A0A5K0U8Y6_9VIRU</name>
<dbReference type="SMART" id="SM00987">
    <property type="entry name" value="UreE_C"/>
    <property type="match status" value="1"/>
</dbReference>
<dbReference type="CDD" id="cd10027">
    <property type="entry name" value="UDG-F1-like"/>
    <property type="match status" value="1"/>
</dbReference>
<evidence type="ECO:0000256" key="5">
    <source>
        <dbReference type="SAM" id="MobiDB-lite"/>
    </source>
</evidence>
<comment type="caution">
    <text evidence="7">The sequence shown here is derived from an EMBL/GenBank/DDBJ whole genome shotgun (WGS) entry which is preliminary data.</text>
</comment>
<proteinExistence type="inferred from homology"/>
<keyword evidence="2" id="KW-0227">DNA damage</keyword>
<dbReference type="Pfam" id="PF03167">
    <property type="entry name" value="UDG"/>
    <property type="match status" value="1"/>
</dbReference>